<dbReference type="Proteomes" id="UP000195221">
    <property type="component" value="Unassembled WGS sequence"/>
</dbReference>
<dbReference type="InterPro" id="IPR036909">
    <property type="entry name" value="Cyt_c-like_dom_sf"/>
</dbReference>
<comment type="caution">
    <text evidence="9">The sequence shown here is derived from an EMBL/GenBank/DDBJ whole genome shotgun (WGS) entry which is preliminary data.</text>
</comment>
<dbReference type="InterPro" id="IPR002324">
    <property type="entry name" value="Cyt_c_ID"/>
</dbReference>
<comment type="PTM">
    <text evidence="6">Binds 1 heme c group covalently per subunit.</text>
</comment>
<name>A0A242MB66_CABSO</name>
<sequence>MKRVLIGVMCSAFVSTAITAHAAPDGAAALSIVQKNNCLGCHAVKMQVVGPAYQAVAKKYKNDPSAPDKLFTKVRNGGAGVWGEIPMPPNPNISDADLHTVIAWILAGAKS</sequence>
<feature type="binding site" description="covalent" evidence="6">
    <location>
        <position position="42"/>
    </location>
    <ligand>
        <name>heme c</name>
        <dbReference type="ChEBI" id="CHEBI:61717"/>
    </ligand>
</feature>
<dbReference type="PRINTS" id="PR00606">
    <property type="entry name" value="CYTCHROMECID"/>
</dbReference>
<dbReference type="SUPFAM" id="SSF46626">
    <property type="entry name" value="Cytochrome c"/>
    <property type="match status" value="1"/>
</dbReference>
<organism evidence="9 12">
    <name type="scientific">Caballeronia sordidicola</name>
    <name type="common">Burkholderia sordidicola</name>
    <dbReference type="NCBI Taxonomy" id="196367"/>
    <lineage>
        <taxon>Bacteria</taxon>
        <taxon>Pseudomonadati</taxon>
        <taxon>Pseudomonadota</taxon>
        <taxon>Betaproteobacteria</taxon>
        <taxon>Burkholderiales</taxon>
        <taxon>Burkholderiaceae</taxon>
        <taxon>Caballeronia</taxon>
    </lineage>
</organism>
<dbReference type="PROSITE" id="PS51007">
    <property type="entry name" value="CYTC"/>
    <property type="match status" value="1"/>
</dbReference>
<dbReference type="Gene3D" id="1.10.760.10">
    <property type="entry name" value="Cytochrome c-like domain"/>
    <property type="match status" value="1"/>
</dbReference>
<keyword evidence="7" id="KW-0732">Signal</keyword>
<keyword evidence="4" id="KW-0249">Electron transport</keyword>
<evidence type="ECO:0000256" key="7">
    <source>
        <dbReference type="SAM" id="SignalP"/>
    </source>
</evidence>
<reference evidence="9 12" key="2">
    <citation type="submission" date="2017-03" db="EMBL/GenBank/DDBJ databases">
        <title>Genome analysis of strain PAMC 26577.</title>
        <authorList>
            <person name="Oh H.-M."/>
            <person name="Yang J.-A."/>
        </authorList>
    </citation>
    <scope>NUCLEOTIDE SEQUENCE [LARGE SCALE GENOMIC DNA]</scope>
    <source>
        <strain evidence="9 12">PAMC 26577</strain>
    </source>
</reference>
<evidence type="ECO:0000256" key="3">
    <source>
        <dbReference type="ARBA" id="ARBA00022723"/>
    </source>
</evidence>
<gene>
    <name evidence="10" type="ORF">PAMC26510_20100</name>
    <name evidence="9" type="ORF">PAMC26577_33990</name>
</gene>
<dbReference type="Pfam" id="PF00034">
    <property type="entry name" value="Cytochrom_C"/>
    <property type="match status" value="1"/>
</dbReference>
<keyword evidence="2 6" id="KW-0349">Heme</keyword>
<evidence type="ECO:0000256" key="4">
    <source>
        <dbReference type="ARBA" id="ARBA00022982"/>
    </source>
</evidence>
<dbReference type="AlphaFoldDB" id="A0A242MB66"/>
<evidence type="ECO:0000313" key="10">
    <source>
        <dbReference type="EMBL" id="OTP73094.1"/>
    </source>
</evidence>
<evidence type="ECO:0000313" key="12">
    <source>
        <dbReference type="Proteomes" id="UP000195221"/>
    </source>
</evidence>
<evidence type="ECO:0000256" key="1">
    <source>
        <dbReference type="ARBA" id="ARBA00022448"/>
    </source>
</evidence>
<dbReference type="EMBL" id="NBTY01000101">
    <property type="protein sequence ID" value="OTP73094.1"/>
    <property type="molecule type" value="Genomic_DNA"/>
</dbReference>
<dbReference type="GO" id="GO:0005506">
    <property type="term" value="F:iron ion binding"/>
    <property type="evidence" value="ECO:0007669"/>
    <property type="project" value="InterPro"/>
</dbReference>
<keyword evidence="5 6" id="KW-0408">Iron</keyword>
<keyword evidence="3 6" id="KW-0479">Metal-binding</keyword>
<protein>
    <submittedName>
        <fullName evidence="9">Cytochrome c551/c552</fullName>
    </submittedName>
</protein>
<dbReference type="RefSeq" id="WP_075358783.1">
    <property type="nucleotide sequence ID" value="NZ_MSRG01000043.1"/>
</dbReference>
<feature type="signal peptide" evidence="7">
    <location>
        <begin position="1"/>
        <end position="22"/>
    </location>
</feature>
<evidence type="ECO:0000313" key="9">
    <source>
        <dbReference type="EMBL" id="OTP68430.1"/>
    </source>
</evidence>
<dbReference type="Proteomes" id="UP000194546">
    <property type="component" value="Unassembled WGS sequence"/>
</dbReference>
<proteinExistence type="predicted"/>
<evidence type="ECO:0000256" key="6">
    <source>
        <dbReference type="PIRSR" id="PIRSR602324-1"/>
    </source>
</evidence>
<dbReference type="EMBL" id="NBTZ01000132">
    <property type="protein sequence ID" value="OTP68430.1"/>
    <property type="molecule type" value="Genomic_DNA"/>
</dbReference>
<evidence type="ECO:0000256" key="5">
    <source>
        <dbReference type="ARBA" id="ARBA00023004"/>
    </source>
</evidence>
<feature type="binding site" description="covalent" evidence="6">
    <location>
        <position position="87"/>
    </location>
    <ligand>
        <name>heme c</name>
        <dbReference type="ChEBI" id="CHEBI:61717"/>
    </ligand>
</feature>
<keyword evidence="1" id="KW-0813">Transport</keyword>
<dbReference type="GO" id="GO:0009055">
    <property type="term" value="F:electron transfer activity"/>
    <property type="evidence" value="ECO:0007669"/>
    <property type="project" value="InterPro"/>
</dbReference>
<accession>A0A242MB66</accession>
<feature type="domain" description="Cytochrome c" evidence="8">
    <location>
        <begin position="21"/>
        <end position="109"/>
    </location>
</feature>
<dbReference type="GO" id="GO:0020037">
    <property type="term" value="F:heme binding"/>
    <property type="evidence" value="ECO:0007669"/>
    <property type="project" value="InterPro"/>
</dbReference>
<reference evidence="10 11" key="1">
    <citation type="submission" date="2017-03" db="EMBL/GenBank/DDBJ databases">
        <title>Genome analysis of strain PAMC 26510.</title>
        <authorList>
            <person name="Oh H.-M."/>
            <person name="Yang J.-A."/>
        </authorList>
    </citation>
    <scope>NUCLEOTIDE SEQUENCE [LARGE SCALE GENOMIC DNA]</scope>
    <source>
        <strain evidence="10 11">PAMC 26510</strain>
    </source>
</reference>
<evidence type="ECO:0000256" key="2">
    <source>
        <dbReference type="ARBA" id="ARBA00022617"/>
    </source>
</evidence>
<feature type="binding site" description="axial binding residue" evidence="6">
    <location>
        <position position="38"/>
    </location>
    <ligand>
        <name>heme c</name>
        <dbReference type="ChEBI" id="CHEBI:61717"/>
    </ligand>
    <ligandPart>
        <name>Fe</name>
        <dbReference type="ChEBI" id="CHEBI:18248"/>
    </ligandPart>
</feature>
<dbReference type="InterPro" id="IPR009056">
    <property type="entry name" value="Cyt_c-like_dom"/>
</dbReference>
<evidence type="ECO:0000259" key="8">
    <source>
        <dbReference type="PROSITE" id="PS51007"/>
    </source>
</evidence>
<evidence type="ECO:0000313" key="11">
    <source>
        <dbReference type="Proteomes" id="UP000194546"/>
    </source>
</evidence>
<feature type="chain" id="PRO_5011405062" evidence="7">
    <location>
        <begin position="23"/>
        <end position="111"/>
    </location>
</feature>